<evidence type="ECO:0000313" key="1">
    <source>
        <dbReference type="EMBL" id="KAJ9654642.1"/>
    </source>
</evidence>
<proteinExistence type="predicted"/>
<name>A0ACC3A372_9EURO</name>
<organism evidence="1 2">
    <name type="scientific">Neophaeococcomyces mojaviensis</name>
    <dbReference type="NCBI Taxonomy" id="3383035"/>
    <lineage>
        <taxon>Eukaryota</taxon>
        <taxon>Fungi</taxon>
        <taxon>Dikarya</taxon>
        <taxon>Ascomycota</taxon>
        <taxon>Pezizomycotina</taxon>
        <taxon>Eurotiomycetes</taxon>
        <taxon>Chaetothyriomycetidae</taxon>
        <taxon>Chaetothyriales</taxon>
        <taxon>Chaetothyriales incertae sedis</taxon>
        <taxon>Neophaeococcomyces</taxon>
    </lineage>
</organism>
<evidence type="ECO:0000313" key="2">
    <source>
        <dbReference type="Proteomes" id="UP001172386"/>
    </source>
</evidence>
<dbReference type="EC" id="6.1.1.2" evidence="1"/>
<sequence>MVVKQIASSSSALRAVRSQYICPRCALKLPKRQISSSPKVSDVRSEVSHADGGPQVLQQLRPKSGQAIFSLIQPTGTPHLGNYLGALRQWKSFQDEVTKSSRGTGKTFKLTFGIADLHSLTLRQDRQTRQDNVRKTFASLLAVGLDPTYSSLMVQSHIPQHSELMWILSNVASTGYLSRMTQWKSKINVSSDASMENLDEKSREMLKLSLFSYPVLQAADILIHNADFVPVGEDQVQHVEFARYLARAFNAEYAKDYEIPVLKEPRALISPAKRIMSLQDPTKKMSKSDQTKDATILITDPPEEIRRKIGRAKTDSIEGPLTYDPVARPGIANLFDILRHTINDDSNPEDFAKQYADQSKGALKQLVANVVVDELASVRERFESLMASSNDEMQRALLEGHKTANASARSTLSRVKEAVGMYNL</sequence>
<reference evidence="1" key="1">
    <citation type="submission" date="2022-10" db="EMBL/GenBank/DDBJ databases">
        <title>Culturing micro-colonial fungi from biological soil crusts in the Mojave desert and describing Neophaeococcomyces mojavensis, and introducing the new genera and species Taxawa tesnikishii.</title>
        <authorList>
            <person name="Kurbessoian T."/>
            <person name="Stajich J.E."/>
        </authorList>
    </citation>
    <scope>NUCLEOTIDE SEQUENCE</scope>
    <source>
        <strain evidence="1">JES_112</strain>
    </source>
</reference>
<keyword evidence="1" id="KW-0436">Ligase</keyword>
<gene>
    <name evidence="1" type="primary">MSW1</name>
    <name evidence="1" type="ORF">H2198_006309</name>
</gene>
<comment type="caution">
    <text evidence="1">The sequence shown here is derived from an EMBL/GenBank/DDBJ whole genome shotgun (WGS) entry which is preliminary data.</text>
</comment>
<dbReference type="Proteomes" id="UP001172386">
    <property type="component" value="Unassembled WGS sequence"/>
</dbReference>
<dbReference type="EMBL" id="JAPDRQ010000115">
    <property type="protein sequence ID" value="KAJ9654642.1"/>
    <property type="molecule type" value="Genomic_DNA"/>
</dbReference>
<protein>
    <submittedName>
        <fullName evidence="1">Tryptophan--tRNA ligase, mitochondrial</fullName>
        <ecNumber evidence="1">6.1.1.2</ecNumber>
    </submittedName>
</protein>
<accession>A0ACC3A372</accession>
<keyword evidence="2" id="KW-1185">Reference proteome</keyword>